<dbReference type="GO" id="GO:0004519">
    <property type="term" value="F:endonuclease activity"/>
    <property type="evidence" value="ECO:0007669"/>
    <property type="project" value="UniProtKB-KW"/>
</dbReference>
<reference evidence="4 5" key="2">
    <citation type="journal article" date="2011" name="Stand. Genomic Sci.">
        <title>Complete genome sequence of Tsukamurella paurometabola type strain (no. 33).</title>
        <authorList>
            <person name="Munk A.C."/>
            <person name="Lapidus A."/>
            <person name="Lucas S."/>
            <person name="Nolan M."/>
            <person name="Tice H."/>
            <person name="Cheng J.F."/>
            <person name="Del Rio T.G."/>
            <person name="Goodwin L."/>
            <person name="Pitluck S."/>
            <person name="Liolios K."/>
            <person name="Huntemann M."/>
            <person name="Ivanova N."/>
            <person name="Mavromatis K."/>
            <person name="Mikhailova N."/>
            <person name="Pati A."/>
            <person name="Chen A."/>
            <person name="Palaniappan K."/>
            <person name="Tapia R."/>
            <person name="Han C."/>
            <person name="Land M."/>
            <person name="Hauser L."/>
            <person name="Chang Y.J."/>
            <person name="Jeffries C.D."/>
            <person name="Brettin T."/>
            <person name="Yasawong M."/>
            <person name="Brambilla E.M."/>
            <person name="Rohde M."/>
            <person name="Sikorski J."/>
            <person name="Goker M."/>
            <person name="Detter J.C."/>
            <person name="Woyke T."/>
            <person name="Bristow J."/>
            <person name="Eisen J.A."/>
            <person name="Markowitz V."/>
            <person name="Hugenholtz P."/>
            <person name="Kyrpides N.C."/>
            <person name="Klenk H.P."/>
        </authorList>
    </citation>
    <scope>NUCLEOTIDE SEQUENCE [LARGE SCALE GENOMIC DNA]</scope>
    <source>
        <strain evidence="5">ATCC 8368 / DSM 20162 / CCUG 35730 / CIP 100753 / JCM 10117 / KCTC 9821 / NBRC 16120 / NCIMB 702349 / NCTC 13040</strain>
    </source>
</reference>
<evidence type="ECO:0000259" key="3">
    <source>
        <dbReference type="SMART" id="SM00507"/>
    </source>
</evidence>
<dbReference type="eggNOG" id="COG1403">
    <property type="taxonomic scope" value="Bacteria"/>
</dbReference>
<reference evidence="5" key="1">
    <citation type="submission" date="2010-03" db="EMBL/GenBank/DDBJ databases">
        <title>The complete chromosome of Tsukamurella paurometabola DSM 20162.</title>
        <authorList>
            <consortium name="US DOE Joint Genome Institute (JGI-PGF)"/>
            <person name="Lucas S."/>
            <person name="Copeland A."/>
            <person name="Lapidus A."/>
            <person name="Glavina del Rio T."/>
            <person name="Dalin E."/>
            <person name="Tice H."/>
            <person name="Bruce D."/>
            <person name="Goodwin L."/>
            <person name="Pitluck S."/>
            <person name="Kyrpides N."/>
            <person name="Mavromatis K."/>
            <person name="Ivanova N."/>
            <person name="Mikhailova N."/>
            <person name="Munk A.C."/>
            <person name="Brettin T."/>
            <person name="Detter J.C."/>
            <person name="Tapia R."/>
            <person name="Han C."/>
            <person name="Larimer F."/>
            <person name="Land M."/>
            <person name="Hauser L."/>
            <person name="Markowitz V."/>
            <person name="Cheng J.-F."/>
            <person name="Hugenholtz P."/>
            <person name="Woyke T."/>
            <person name="Wu D."/>
            <person name="Jando M."/>
            <person name="Brambilla E."/>
            <person name="Klenk H.-P."/>
            <person name="Eisen J.A."/>
        </authorList>
    </citation>
    <scope>NUCLEOTIDE SEQUENCE [LARGE SCALE GENOMIC DNA]</scope>
    <source>
        <strain evidence="5">ATCC 8368 / DSM 20162 / CCUG 35730 / CIP 100753 / JCM 10117 / KCTC 9821 / NBRC 16120 / NCIMB 702349 / NCTC 13040</strain>
    </source>
</reference>
<dbReference type="KEGG" id="tpr:Tpau_1708"/>
<evidence type="ECO:0000256" key="2">
    <source>
        <dbReference type="SAM" id="MobiDB-lite"/>
    </source>
</evidence>
<dbReference type="AlphaFoldDB" id="D5UM46"/>
<feature type="region of interest" description="Disordered" evidence="2">
    <location>
        <begin position="470"/>
        <end position="519"/>
    </location>
</feature>
<keyword evidence="4" id="KW-0255">Endonuclease</keyword>
<evidence type="ECO:0000313" key="5">
    <source>
        <dbReference type="Proteomes" id="UP000001213"/>
    </source>
</evidence>
<dbReference type="Gene3D" id="1.10.30.50">
    <property type="match status" value="1"/>
</dbReference>
<evidence type="ECO:0000313" key="4">
    <source>
        <dbReference type="EMBL" id="ADG78326.1"/>
    </source>
</evidence>
<feature type="domain" description="HNH nuclease" evidence="3">
    <location>
        <begin position="358"/>
        <end position="415"/>
    </location>
</feature>
<dbReference type="Pfam" id="PF01844">
    <property type="entry name" value="HNH"/>
    <property type="match status" value="1"/>
</dbReference>
<dbReference type="InterPro" id="IPR002711">
    <property type="entry name" value="HNH"/>
</dbReference>
<keyword evidence="5" id="KW-1185">Reference proteome</keyword>
<dbReference type="InterPro" id="IPR003615">
    <property type="entry name" value="HNH_nuc"/>
</dbReference>
<dbReference type="EMBL" id="CP001966">
    <property type="protein sequence ID" value="ADG78326.1"/>
    <property type="molecule type" value="Genomic_DNA"/>
</dbReference>
<comment type="similarity">
    <text evidence="1">Belongs to the Rv1128c/1148c/1588c/1702c/1945/3466 family.</text>
</comment>
<organism evidence="4 5">
    <name type="scientific">Tsukamurella paurometabola (strain ATCC 8368 / DSM 20162 / CCUG 35730 / CIP 100753 / JCM 10117 / KCTC 9821 / NBRC 16120 / NCIMB 702349 / NCTC 13040)</name>
    <name type="common">Corynebacterium paurometabolum</name>
    <dbReference type="NCBI Taxonomy" id="521096"/>
    <lineage>
        <taxon>Bacteria</taxon>
        <taxon>Bacillati</taxon>
        <taxon>Actinomycetota</taxon>
        <taxon>Actinomycetes</taxon>
        <taxon>Mycobacteriales</taxon>
        <taxon>Tsukamurellaceae</taxon>
        <taxon>Tsukamurella</taxon>
    </lineage>
</organism>
<keyword evidence="4" id="KW-0540">Nuclease</keyword>
<dbReference type="SMART" id="SM00507">
    <property type="entry name" value="HNHc"/>
    <property type="match status" value="1"/>
</dbReference>
<feature type="compositionally biased region" description="Basic and acidic residues" evidence="2">
    <location>
        <begin position="481"/>
        <end position="519"/>
    </location>
</feature>
<proteinExistence type="inferred from homology"/>
<accession>D5UM46</accession>
<dbReference type="RefSeq" id="WP_013126354.1">
    <property type="nucleotide sequence ID" value="NC_014158.1"/>
</dbReference>
<gene>
    <name evidence="4" type="ordered locus">Tpau_1708</name>
</gene>
<keyword evidence="4" id="KW-0378">Hydrolase</keyword>
<dbReference type="STRING" id="521096.Tpau_1708"/>
<dbReference type="HOGENOM" id="CLU_021786_3_2_11"/>
<dbReference type="GO" id="GO:0008270">
    <property type="term" value="F:zinc ion binding"/>
    <property type="evidence" value="ECO:0007669"/>
    <property type="project" value="InterPro"/>
</dbReference>
<dbReference type="GO" id="GO:0003676">
    <property type="term" value="F:nucleic acid binding"/>
    <property type="evidence" value="ECO:0007669"/>
    <property type="project" value="InterPro"/>
</dbReference>
<dbReference type="CDD" id="cd00085">
    <property type="entry name" value="HNHc"/>
    <property type="match status" value="1"/>
</dbReference>
<name>D5UM46_TSUPD</name>
<dbReference type="Proteomes" id="UP000001213">
    <property type="component" value="Chromosome"/>
</dbReference>
<dbReference type="InterPro" id="IPR003870">
    <property type="entry name" value="DUF222"/>
</dbReference>
<dbReference type="Pfam" id="PF02720">
    <property type="entry name" value="DUF222"/>
    <property type="match status" value="1"/>
</dbReference>
<protein>
    <submittedName>
        <fullName evidence="4">HNH endonuclease</fullName>
    </submittedName>
</protein>
<evidence type="ECO:0000256" key="1">
    <source>
        <dbReference type="ARBA" id="ARBA00023450"/>
    </source>
</evidence>
<sequence>MHGSNIAEAEQASDYEPFWRDFSAFDRTSVVELIDESTRIINHEVARRCAWIATRHDQIYAEWADSSAVLGPEGDCRAGFTDEFDQLVGEVGAVIGRGAGAARALIELSLALRDRTPLVFDMLYEGRIGETIARAVVTRAAAITDPAVMHSYDQAVSGLLGCKLARGRAVVSESAARRLADGVLATIDPDAVPVPASARRRGVWFDVRRDGLTEMAAVLFCEDGAYLDREVERIATTVCGKDPRSLGERRADGLVALVQGYETLGCRCESDGCEVQAQVLKHAAVEAKTVADVTVVLNESTVAGADDAPALIGGQPVPAALAREVIARVGEARFRSLGKPTGARVCAHDVAGYRPSALQADFLKIRYPECVFPGCAVRFDACQLDHVTEWNHRDHAVGGKTRIGNLVPLCPRHHRLKTEQNWLSDVLPGGEVEWHTPTGHVYRTAVVTGDDLFPDLDLIEWLAPVRRLKPAVPRSNGPTRVELRNAGREARREKYRRARETLRDEHPGDPRWNDEPPPY</sequence>